<sequence length="1015" mass="114269">MACEVASWIPSAVAATLRADRSALPVIDWLGAIRDSTEEYDPLVTVRPPSPESDSGESECAFDEILSHLGKEIYKLDEYQRNLVPAEEVSLSILNIFDECLQDMDTGRDMGDSEVRSDCETVDRAETPIEESVCSAPVPMPRAVIEPAPDASDSDSESTCWSYKDCGPVPTCGQRYAPLWYHSSGFHNSDEILRRVLTQHHAAVCRLEYDTVGEFASERHGVYSADRCGSAGSVDGMTPDAADDGYEPVRATDENIYEEIEYGCYTDEGCSCGGSALESCSVSASSEGVGRESPLYANLRDHDAYAVPPDVIYWKNLLADPFYNEDEEDEWITPEECAVYSRERRPPLVIPRITQYRAPRREIRPQNFSGQGYEESAKEWSPASDRGSHLDRGYGKVTADSPPFVRINKKLGGSTENLIVANLRPNHLHLPASSSGDSLDVEVREREPAYARSRKSRSMVAHKRSPVPAPRRVLPQPEAYERTEAAQTASQVVDERLLKRTKYSESGKKSKKNWTDCYMVLTNTALYFYKDQRTYQATKMRKPGTPPSPTAPRAELILPLRNAHVLPCIQSHTRRYSRSFMLTVGYDTYLLQDETDDKAKGLLKLIQNIIYKLGPPTLDEYPVPQQSSNTDLESLGRTPPAARHTPRNKHKGTSPHHHHHHHHPHPPQTERIIKIASSARMQRTSARPLFARVARAVRHDASKTVRTPRRGTLNLVAVQMEHEIVHVVSEFWHAGSGPMPDRPKKSPTQKQHSKIKQFFGSHTNLKPGGSSNEDLSDSTEVSTQKSQVTKVLRKFFPKRPTMEDLVKKGIYKDEPVFGRKLEEVCSETSPRVPDFVRACVKEIESSEENMCTDGLYRASGNLSQVQKIRLEIDQKNQSVIANNTDIHVLTGALKLFFRELKEPLIPCTKFDRVLAACSIKPREARIKEFREIIQSLPECNRDTLKFLLEHLLRVTQYSERNRMHTANLAIVFGPTLLWAPAEQAHNIAIDCIQQNNVVDILLNDYDDIFEPKKKA</sequence>
<feature type="domain" description="PH" evidence="3">
    <location>
        <begin position="491"/>
        <end position="611"/>
    </location>
</feature>
<proteinExistence type="predicted"/>
<dbReference type="EMBL" id="OW152832">
    <property type="protein sequence ID" value="CAH2052730.1"/>
    <property type="molecule type" value="Genomic_DNA"/>
</dbReference>
<feature type="compositionally biased region" description="Basic residues" evidence="2">
    <location>
        <begin position="745"/>
        <end position="754"/>
    </location>
</feature>
<feature type="non-terminal residue" evidence="5">
    <location>
        <position position="1"/>
    </location>
</feature>
<feature type="region of interest" description="Disordered" evidence="2">
    <location>
        <begin position="759"/>
        <end position="782"/>
    </location>
</feature>
<dbReference type="PROSITE" id="PS50003">
    <property type="entry name" value="PH_DOMAIN"/>
    <property type="match status" value="1"/>
</dbReference>
<evidence type="ECO:0008006" key="7">
    <source>
        <dbReference type="Google" id="ProtNLM"/>
    </source>
</evidence>
<dbReference type="SUPFAM" id="SSF48350">
    <property type="entry name" value="GTPase activation domain, GAP"/>
    <property type="match status" value="1"/>
</dbReference>
<keyword evidence="6" id="KW-1185">Reference proteome</keyword>
<dbReference type="SMART" id="SM00324">
    <property type="entry name" value="RhoGAP"/>
    <property type="match status" value="1"/>
</dbReference>
<evidence type="ECO:0000259" key="4">
    <source>
        <dbReference type="PROSITE" id="PS50238"/>
    </source>
</evidence>
<dbReference type="Gene3D" id="1.10.555.10">
    <property type="entry name" value="Rho GTPase activation protein"/>
    <property type="match status" value="1"/>
</dbReference>
<dbReference type="PROSITE" id="PS50238">
    <property type="entry name" value="RHOGAP"/>
    <property type="match status" value="1"/>
</dbReference>
<feature type="compositionally biased region" description="Polar residues" evidence="2">
    <location>
        <begin position="760"/>
        <end position="782"/>
    </location>
</feature>
<keyword evidence="1" id="KW-0343">GTPase activation</keyword>
<dbReference type="InterPro" id="IPR050729">
    <property type="entry name" value="Rho-GAP"/>
</dbReference>
<feature type="domain" description="Rho-GAP" evidence="4">
    <location>
        <begin position="819"/>
        <end position="1009"/>
    </location>
</feature>
<dbReference type="InterPro" id="IPR011993">
    <property type="entry name" value="PH-like_dom_sf"/>
</dbReference>
<dbReference type="InterPro" id="IPR001849">
    <property type="entry name" value="PH_domain"/>
</dbReference>
<dbReference type="InterPro" id="IPR008936">
    <property type="entry name" value="Rho_GTPase_activation_prot"/>
</dbReference>
<dbReference type="InterPro" id="IPR000198">
    <property type="entry name" value="RhoGAP_dom"/>
</dbReference>
<accession>A0ABN8IIU4</accession>
<feature type="region of interest" description="Disordered" evidence="2">
    <location>
        <begin position="370"/>
        <end position="396"/>
    </location>
</feature>
<gene>
    <name evidence="5" type="ORF">IPOD504_LOCUS8358</name>
</gene>
<evidence type="ECO:0000256" key="2">
    <source>
        <dbReference type="SAM" id="MobiDB-lite"/>
    </source>
</evidence>
<reference evidence="5" key="1">
    <citation type="submission" date="2022-03" db="EMBL/GenBank/DDBJ databases">
        <authorList>
            <person name="Martin H S."/>
        </authorList>
    </citation>
    <scope>NUCLEOTIDE SEQUENCE</scope>
</reference>
<dbReference type="Proteomes" id="UP000837857">
    <property type="component" value="Chromosome 20"/>
</dbReference>
<name>A0ABN8IIU4_9NEOP</name>
<dbReference type="PANTHER" id="PTHR23176">
    <property type="entry name" value="RHO/RAC/CDC GTPASE-ACTIVATING PROTEIN"/>
    <property type="match status" value="1"/>
</dbReference>
<dbReference type="PANTHER" id="PTHR23176:SF129">
    <property type="entry name" value="RHO GTPASE ACTIVATING PROTEIN AT 16F, ISOFORM E-RELATED"/>
    <property type="match status" value="1"/>
</dbReference>
<dbReference type="SMART" id="SM00233">
    <property type="entry name" value="PH"/>
    <property type="match status" value="1"/>
</dbReference>
<feature type="region of interest" description="Disordered" evidence="2">
    <location>
        <begin position="429"/>
        <end position="472"/>
    </location>
</feature>
<evidence type="ECO:0000313" key="5">
    <source>
        <dbReference type="EMBL" id="CAH2052730.1"/>
    </source>
</evidence>
<evidence type="ECO:0000259" key="3">
    <source>
        <dbReference type="PROSITE" id="PS50003"/>
    </source>
</evidence>
<organism evidence="5 6">
    <name type="scientific">Iphiclides podalirius</name>
    <name type="common">scarce swallowtail</name>
    <dbReference type="NCBI Taxonomy" id="110791"/>
    <lineage>
        <taxon>Eukaryota</taxon>
        <taxon>Metazoa</taxon>
        <taxon>Ecdysozoa</taxon>
        <taxon>Arthropoda</taxon>
        <taxon>Hexapoda</taxon>
        <taxon>Insecta</taxon>
        <taxon>Pterygota</taxon>
        <taxon>Neoptera</taxon>
        <taxon>Endopterygota</taxon>
        <taxon>Lepidoptera</taxon>
        <taxon>Glossata</taxon>
        <taxon>Ditrysia</taxon>
        <taxon>Papilionoidea</taxon>
        <taxon>Papilionidae</taxon>
        <taxon>Papilioninae</taxon>
        <taxon>Iphiclides</taxon>
    </lineage>
</organism>
<evidence type="ECO:0000313" key="6">
    <source>
        <dbReference type="Proteomes" id="UP000837857"/>
    </source>
</evidence>
<feature type="region of interest" description="Disordered" evidence="2">
    <location>
        <begin position="617"/>
        <end position="668"/>
    </location>
</feature>
<feature type="region of interest" description="Disordered" evidence="2">
    <location>
        <begin position="735"/>
        <end position="754"/>
    </location>
</feature>
<feature type="compositionally biased region" description="Basic residues" evidence="2">
    <location>
        <begin position="452"/>
        <end position="465"/>
    </location>
</feature>
<feature type="compositionally biased region" description="Basic residues" evidence="2">
    <location>
        <begin position="644"/>
        <end position="665"/>
    </location>
</feature>
<dbReference type="Pfam" id="PF00620">
    <property type="entry name" value="RhoGAP"/>
    <property type="match status" value="1"/>
</dbReference>
<dbReference type="SUPFAM" id="SSF50729">
    <property type="entry name" value="PH domain-like"/>
    <property type="match status" value="1"/>
</dbReference>
<protein>
    <recommendedName>
        <fullName evidence="7">Rho GTPase-activating protein 15</fullName>
    </recommendedName>
</protein>
<dbReference type="Gene3D" id="2.30.29.30">
    <property type="entry name" value="Pleckstrin-homology domain (PH domain)/Phosphotyrosine-binding domain (PTB)"/>
    <property type="match status" value="1"/>
</dbReference>
<evidence type="ECO:0000256" key="1">
    <source>
        <dbReference type="ARBA" id="ARBA00022468"/>
    </source>
</evidence>